<dbReference type="eggNOG" id="COG0822">
    <property type="taxonomic scope" value="Bacteria"/>
</dbReference>
<dbReference type="AlphaFoldDB" id="U3AVY7"/>
<organism evidence="2 3">
    <name type="scientific">Vibrio azureus NBRC 104587</name>
    <dbReference type="NCBI Taxonomy" id="1219077"/>
    <lineage>
        <taxon>Bacteria</taxon>
        <taxon>Pseudomonadati</taxon>
        <taxon>Pseudomonadota</taxon>
        <taxon>Gammaproteobacteria</taxon>
        <taxon>Vibrionales</taxon>
        <taxon>Vibrionaceae</taxon>
        <taxon>Vibrio</taxon>
    </lineage>
</organism>
<protein>
    <submittedName>
        <fullName evidence="2">Putative SUF system FeS assembly protein</fullName>
    </submittedName>
</protein>
<dbReference type="Gene3D" id="3.90.1010.10">
    <property type="match status" value="1"/>
</dbReference>
<dbReference type="GO" id="GO:0005506">
    <property type="term" value="F:iron ion binding"/>
    <property type="evidence" value="ECO:0007669"/>
    <property type="project" value="InterPro"/>
</dbReference>
<reference evidence="2 3" key="1">
    <citation type="submission" date="2013-09" db="EMBL/GenBank/DDBJ databases">
        <title>Whole genome shotgun sequence of Vibrio azureus NBRC 104587.</title>
        <authorList>
            <person name="Isaki S."/>
            <person name="Hosoyama A."/>
            <person name="Numata M."/>
            <person name="Hashimoto M."/>
            <person name="Hosoyama Y."/>
            <person name="Tsuchikane K."/>
            <person name="Noguchi M."/>
            <person name="Hirakata S."/>
            <person name="Ichikawa N."/>
            <person name="Ohji S."/>
            <person name="Yamazoe A."/>
            <person name="Fujita N."/>
        </authorList>
    </citation>
    <scope>NUCLEOTIDE SEQUENCE [LARGE SCALE GENOMIC DNA]</scope>
    <source>
        <strain evidence="2 3">NBRC 104587</strain>
    </source>
</reference>
<dbReference type="InterPro" id="IPR002871">
    <property type="entry name" value="NIF_FeS_clus_asmbl_NifU_N"/>
</dbReference>
<dbReference type="EMBL" id="BATL01000073">
    <property type="protein sequence ID" value="GAD77392.1"/>
    <property type="molecule type" value="Genomic_DNA"/>
</dbReference>
<feature type="domain" description="NIF system FeS cluster assembly NifU N-terminal" evidence="1">
    <location>
        <begin position="4"/>
        <end position="109"/>
    </location>
</feature>
<keyword evidence="3" id="KW-1185">Reference proteome</keyword>
<dbReference type="STRING" id="1219077.VAZ01S_073_00250"/>
<proteinExistence type="predicted"/>
<dbReference type="SUPFAM" id="SSF82649">
    <property type="entry name" value="SufE/NifU"/>
    <property type="match status" value="1"/>
</dbReference>
<sequence>MFNSIIVQHFSDPSHQGELVDAVASLKLGNPVCGDKIDIGLGIGSNRVIEKARFRAWGCATSVAMANIFCDFIEGKDLEEVNAMDEQNIGQLLGELEPSQRHCLDMLRELFQQLKRVEA</sequence>
<dbReference type="Pfam" id="PF01592">
    <property type="entry name" value="NifU_N"/>
    <property type="match status" value="1"/>
</dbReference>
<dbReference type="GO" id="GO:0051536">
    <property type="term" value="F:iron-sulfur cluster binding"/>
    <property type="evidence" value="ECO:0007669"/>
    <property type="project" value="InterPro"/>
</dbReference>
<dbReference type="GO" id="GO:0016226">
    <property type="term" value="P:iron-sulfur cluster assembly"/>
    <property type="evidence" value="ECO:0007669"/>
    <property type="project" value="InterPro"/>
</dbReference>
<comment type="caution">
    <text evidence="2">The sequence shown here is derived from an EMBL/GenBank/DDBJ whole genome shotgun (WGS) entry which is preliminary data.</text>
</comment>
<dbReference type="Proteomes" id="UP000016567">
    <property type="component" value="Unassembled WGS sequence"/>
</dbReference>
<dbReference type="CDD" id="cd06664">
    <property type="entry name" value="IscU_like"/>
    <property type="match status" value="1"/>
</dbReference>
<evidence type="ECO:0000259" key="1">
    <source>
        <dbReference type="Pfam" id="PF01592"/>
    </source>
</evidence>
<evidence type="ECO:0000313" key="3">
    <source>
        <dbReference type="Proteomes" id="UP000016567"/>
    </source>
</evidence>
<name>U3AVY7_9VIBR</name>
<dbReference type="PANTHER" id="PTHR10093">
    <property type="entry name" value="IRON-SULFUR CLUSTER ASSEMBLY ENZYME NIFU HOMOLOG"/>
    <property type="match status" value="1"/>
</dbReference>
<gene>
    <name evidence="2" type="ORF">VAZ01S_073_00250</name>
</gene>
<dbReference type="RefSeq" id="WP_021711131.1">
    <property type="nucleotide sequence ID" value="NZ_BAOB01000101.1"/>
</dbReference>
<evidence type="ECO:0000313" key="2">
    <source>
        <dbReference type="EMBL" id="GAD77392.1"/>
    </source>
</evidence>
<dbReference type="OrthoDB" id="9804157at2"/>
<accession>U3AVY7</accession>